<accession>A0A6P5ZBC2</accession>
<gene>
    <name evidence="3 4 5" type="primary">LOC111299289</name>
</gene>
<dbReference type="GeneID" id="111299289"/>
<dbReference type="RefSeq" id="XP_022750115.1">
    <property type="nucleotide sequence ID" value="XM_022894380.1"/>
</dbReference>
<organism evidence="2 4">
    <name type="scientific">Durio zibethinus</name>
    <name type="common">Durian</name>
    <dbReference type="NCBI Taxonomy" id="66656"/>
    <lineage>
        <taxon>Eukaryota</taxon>
        <taxon>Viridiplantae</taxon>
        <taxon>Streptophyta</taxon>
        <taxon>Embryophyta</taxon>
        <taxon>Tracheophyta</taxon>
        <taxon>Spermatophyta</taxon>
        <taxon>Magnoliopsida</taxon>
        <taxon>eudicotyledons</taxon>
        <taxon>Gunneridae</taxon>
        <taxon>Pentapetalae</taxon>
        <taxon>rosids</taxon>
        <taxon>malvids</taxon>
        <taxon>Malvales</taxon>
        <taxon>Malvaceae</taxon>
        <taxon>Helicteroideae</taxon>
        <taxon>Durio</taxon>
    </lineage>
</organism>
<dbReference type="KEGG" id="dzi:111299289"/>
<dbReference type="GO" id="GO:2000028">
    <property type="term" value="P:regulation of photoperiodism, flowering"/>
    <property type="evidence" value="ECO:0007669"/>
    <property type="project" value="InterPro"/>
</dbReference>
<dbReference type="PANTHER" id="PTHR34281:SF2">
    <property type="entry name" value="PROTEIN EARLY FLOWERING 3"/>
    <property type="match status" value="1"/>
</dbReference>
<dbReference type="OrthoDB" id="1939092at2759"/>
<dbReference type="AlphaFoldDB" id="A0A6P5ZBC2"/>
<feature type="region of interest" description="Disordered" evidence="1">
    <location>
        <begin position="132"/>
        <end position="207"/>
    </location>
</feature>
<dbReference type="RefSeq" id="XP_022750114.1">
    <property type="nucleotide sequence ID" value="XM_022894379.1"/>
</dbReference>
<sequence length="718" mass="77280">MKRGKDDEKIMGPMFPRLHVNDTEKGGPRAPPRNKMALYEQLSIPSQRFNPGVLPPNPTNSSRLVPPSSSSQGSSLEGNVLFPSRVSPSTTTNLAEKFHTRQLGGASVNAPLARAERRKKLRDDDDFMVPVFVNSKTGQQHNKTKNGFDGEKRPSLSPTYPGHQIKLQNVRDKGPNQSSSSGVNLRKEARDKSEESSKVCSSGESTVKTAADLSTGEKIDGCVKEANASPDQDFGEHPASRLSKSLENDACSLQELRAGQQPADNGCIDSVDFMRDIGEGILPRKRSMSYSEGNHSGPDETNNGSECRADKTCGSLQWANGDKSNEVSETSMVDSISGLDISPDDVVGIIGQKHFWKARRAIANQQRVFAVQVFELHRLIKVQRLIAGSPHLLLEDMAYLGKPSFTGSPAKKLPPEFIVTPLPHTKHNDDSEKPSNKMECSAENAVGRTSLSSVKNGNQPSNYGPFLGNPPPAPVNGDNKMNPWFFHHVPGHQWLVPVMSPSEGLIYKPYPGHGFMGSVCGGCGPFGQTPMTGNFMTSANGIPASTLGIGVLPGASPVGHSYFPPYGMPVMNQAVSGPAVEQMNQFAGPGSHAHSGQLAGGGADFNMQLQGSRNLPSEKNGSISHVMKFQASTETELQGSIASSPSERVQRIGASSAAEGKNALPLFTTAPIIPKDASQPCDTYQRTRVIRVVPHNPRSAPESAARIFQSIQKERKQI</sequence>
<feature type="compositionally biased region" description="Polar residues" evidence="1">
    <location>
        <begin position="607"/>
        <end position="620"/>
    </location>
</feature>
<dbReference type="RefSeq" id="XP_022750113.1">
    <property type="nucleotide sequence ID" value="XM_022894378.1"/>
</dbReference>
<protein>
    <submittedName>
        <fullName evidence="3 4">Protein EARLY FLOWERING 3-like</fullName>
    </submittedName>
</protein>
<feature type="compositionally biased region" description="Basic and acidic residues" evidence="1">
    <location>
        <begin position="1"/>
        <end position="10"/>
    </location>
</feature>
<feature type="region of interest" description="Disordered" evidence="1">
    <location>
        <begin position="284"/>
        <end position="308"/>
    </location>
</feature>
<dbReference type="Proteomes" id="UP000515121">
    <property type="component" value="Unplaced"/>
</dbReference>
<name>A0A6P5ZBC2_DURZI</name>
<evidence type="ECO:0000313" key="2">
    <source>
        <dbReference type="Proteomes" id="UP000515121"/>
    </source>
</evidence>
<feature type="region of interest" description="Disordered" evidence="1">
    <location>
        <begin position="587"/>
        <end position="620"/>
    </location>
</feature>
<feature type="compositionally biased region" description="Polar residues" evidence="1">
    <location>
        <begin position="288"/>
        <end position="305"/>
    </location>
</feature>
<evidence type="ECO:0000313" key="3">
    <source>
        <dbReference type="RefSeq" id="XP_022750113.1"/>
    </source>
</evidence>
<evidence type="ECO:0000256" key="1">
    <source>
        <dbReference type="SAM" id="MobiDB-lite"/>
    </source>
</evidence>
<feature type="compositionally biased region" description="Polar residues" evidence="1">
    <location>
        <begin position="451"/>
        <end position="462"/>
    </location>
</feature>
<reference evidence="3 4" key="1">
    <citation type="submission" date="2025-04" db="UniProtKB">
        <authorList>
            <consortium name="RefSeq"/>
        </authorList>
    </citation>
    <scope>IDENTIFICATION</scope>
    <source>
        <tissue evidence="3 4">Fruit stalk</tissue>
    </source>
</reference>
<evidence type="ECO:0000313" key="4">
    <source>
        <dbReference type="RefSeq" id="XP_022750114.1"/>
    </source>
</evidence>
<dbReference type="PANTHER" id="PTHR34281">
    <property type="entry name" value="PROTEIN EARLY FLOWERING 3"/>
    <property type="match status" value="1"/>
</dbReference>
<feature type="region of interest" description="Disordered" evidence="1">
    <location>
        <begin position="1"/>
        <end position="88"/>
    </location>
</feature>
<feature type="region of interest" description="Disordered" evidence="1">
    <location>
        <begin position="451"/>
        <end position="474"/>
    </location>
</feature>
<feature type="compositionally biased region" description="Polar residues" evidence="1">
    <location>
        <begin position="198"/>
        <end position="207"/>
    </location>
</feature>
<proteinExistence type="predicted"/>
<evidence type="ECO:0000313" key="5">
    <source>
        <dbReference type="RefSeq" id="XP_022750115.1"/>
    </source>
</evidence>
<feature type="compositionally biased region" description="Basic and acidic residues" evidence="1">
    <location>
        <begin position="185"/>
        <end position="197"/>
    </location>
</feature>
<keyword evidence="2" id="KW-1185">Reference proteome</keyword>
<feature type="compositionally biased region" description="Low complexity" evidence="1">
    <location>
        <begin position="60"/>
        <end position="80"/>
    </location>
</feature>
<dbReference type="InterPro" id="IPR039319">
    <property type="entry name" value="ELF3-like"/>
</dbReference>